<reference evidence="6" key="1">
    <citation type="journal article" date="2020" name="bioRxiv">
        <title>A rank-normalized archaeal taxonomy based on genome phylogeny resolves widespread incomplete and uneven classifications.</title>
        <authorList>
            <person name="Rinke C."/>
            <person name="Chuvochina M."/>
            <person name="Mussig A.J."/>
            <person name="Chaumeil P.-A."/>
            <person name="Waite D.W."/>
            <person name="Whitman W.B."/>
            <person name="Parks D.H."/>
            <person name="Hugenholtz P."/>
        </authorList>
    </citation>
    <scope>NUCLEOTIDE SEQUENCE</scope>
    <source>
        <strain evidence="6">UBA12518</strain>
    </source>
</reference>
<accession>A0A832W0C7</accession>
<dbReference type="GO" id="GO:0000774">
    <property type="term" value="F:adenyl-nucleotide exchange factor activity"/>
    <property type="evidence" value="ECO:0007669"/>
    <property type="project" value="InterPro"/>
</dbReference>
<organism evidence="6 7">
    <name type="scientific">Methermicoccus shengliensis</name>
    <dbReference type="NCBI Taxonomy" id="660064"/>
    <lineage>
        <taxon>Archaea</taxon>
        <taxon>Methanobacteriati</taxon>
        <taxon>Methanobacteriota</taxon>
        <taxon>Stenosarchaea group</taxon>
        <taxon>Methanomicrobia</taxon>
        <taxon>Methanosarcinales</taxon>
        <taxon>Methermicoccaceae</taxon>
        <taxon>Methermicoccus</taxon>
    </lineage>
</organism>
<sequence>MSEPQEQPSAREEKVEASREEGQPSTTTDAGAAEPSDTGEQLQHDQKTIDELEEKLRVMQEDYLRLRADFDNYRKRMQREMAEVAERAKDELLCELFALSDDIERVLALRDSGGDLESFFTGIELIYGRFCKLFEQEGVSRIVCEGMLDPHLHECVLYEERDDVPEGTILEEVVHGYERRGRVLRPARVKVARRKEE</sequence>
<name>A0A832W0C7_9EURY</name>
<dbReference type="CDD" id="cd00446">
    <property type="entry name" value="GrpE"/>
    <property type="match status" value="1"/>
</dbReference>
<keyword evidence="3" id="KW-0346">Stress response</keyword>
<protein>
    <recommendedName>
        <fullName evidence="3">Protein GrpE</fullName>
    </recommendedName>
    <alternativeName>
        <fullName evidence="3">HSP-70 cofactor</fullName>
    </alternativeName>
</protein>
<dbReference type="InterPro" id="IPR009012">
    <property type="entry name" value="GrpE_head"/>
</dbReference>
<dbReference type="RefSeq" id="WP_052353101.1">
    <property type="nucleotide sequence ID" value="NZ_DUIH01000021.1"/>
</dbReference>
<evidence type="ECO:0000256" key="2">
    <source>
        <dbReference type="ARBA" id="ARBA00023186"/>
    </source>
</evidence>
<evidence type="ECO:0000256" key="5">
    <source>
        <dbReference type="SAM" id="MobiDB-lite"/>
    </source>
</evidence>
<comment type="similarity">
    <text evidence="1 3 4">Belongs to the GrpE family.</text>
</comment>
<dbReference type="GO" id="GO:0051082">
    <property type="term" value="F:unfolded protein binding"/>
    <property type="evidence" value="ECO:0007669"/>
    <property type="project" value="TreeGrafter"/>
</dbReference>
<dbReference type="PRINTS" id="PR00773">
    <property type="entry name" value="GRPEPROTEIN"/>
</dbReference>
<dbReference type="PANTHER" id="PTHR21237">
    <property type="entry name" value="GRPE PROTEIN"/>
    <property type="match status" value="1"/>
</dbReference>
<evidence type="ECO:0000313" key="6">
    <source>
        <dbReference type="EMBL" id="HIH70264.1"/>
    </source>
</evidence>
<gene>
    <name evidence="3" type="primary">grpE</name>
    <name evidence="6" type="ORF">HA299_06620</name>
</gene>
<dbReference type="PANTHER" id="PTHR21237:SF23">
    <property type="entry name" value="GRPE PROTEIN HOMOLOG, MITOCHONDRIAL"/>
    <property type="match status" value="1"/>
</dbReference>
<evidence type="ECO:0000256" key="3">
    <source>
        <dbReference type="HAMAP-Rule" id="MF_01151"/>
    </source>
</evidence>
<dbReference type="Gene3D" id="2.30.22.10">
    <property type="entry name" value="Head domain of nucleotide exchange factor GrpE"/>
    <property type="match status" value="1"/>
</dbReference>
<dbReference type="SUPFAM" id="SSF58014">
    <property type="entry name" value="Coiled-coil domain of nucleotide exchange factor GrpE"/>
    <property type="match status" value="1"/>
</dbReference>
<evidence type="ECO:0000256" key="1">
    <source>
        <dbReference type="ARBA" id="ARBA00009054"/>
    </source>
</evidence>
<evidence type="ECO:0000256" key="4">
    <source>
        <dbReference type="RuleBase" id="RU004478"/>
    </source>
</evidence>
<dbReference type="Pfam" id="PF01025">
    <property type="entry name" value="GrpE"/>
    <property type="match status" value="1"/>
</dbReference>
<dbReference type="SUPFAM" id="SSF51064">
    <property type="entry name" value="Head domain of nucleotide exchange factor GrpE"/>
    <property type="match status" value="1"/>
</dbReference>
<dbReference type="GO" id="GO:0051087">
    <property type="term" value="F:protein-folding chaperone binding"/>
    <property type="evidence" value="ECO:0007669"/>
    <property type="project" value="InterPro"/>
</dbReference>
<feature type="region of interest" description="Disordered" evidence="5">
    <location>
        <begin position="1"/>
        <end position="46"/>
    </location>
</feature>
<dbReference type="GO" id="GO:0042803">
    <property type="term" value="F:protein homodimerization activity"/>
    <property type="evidence" value="ECO:0007669"/>
    <property type="project" value="InterPro"/>
</dbReference>
<dbReference type="AlphaFoldDB" id="A0A832W0C7"/>
<comment type="subcellular location">
    <subcellularLocation>
        <location evidence="3">Cytoplasm</location>
    </subcellularLocation>
</comment>
<comment type="caution">
    <text evidence="6">The sequence shown here is derived from an EMBL/GenBank/DDBJ whole genome shotgun (WGS) entry which is preliminary data.</text>
</comment>
<keyword evidence="2 3" id="KW-0143">Chaperone</keyword>
<dbReference type="InterPro" id="IPR013805">
    <property type="entry name" value="GrpE_CC"/>
</dbReference>
<dbReference type="Proteomes" id="UP000600363">
    <property type="component" value="Unassembled WGS sequence"/>
</dbReference>
<comment type="function">
    <text evidence="3">Participates actively in the response to hyperosmotic and heat shock by preventing the aggregation of stress-denatured proteins, in association with DnaK and GrpE. It is the nucleotide exchange factor for DnaK and may function as a thermosensor. Unfolded proteins bind initially to DnaJ; upon interaction with the DnaJ-bound protein, DnaK hydrolyzes its bound ATP, resulting in the formation of a stable complex. GrpE releases ADP from DnaK; ATP binding to DnaK triggers the release of the substrate protein, thus completing the reaction cycle. Several rounds of ATP-dependent interactions between DnaJ, DnaK and GrpE are required for fully efficient folding.</text>
</comment>
<evidence type="ECO:0000313" key="7">
    <source>
        <dbReference type="Proteomes" id="UP000600363"/>
    </source>
</evidence>
<dbReference type="Gene3D" id="3.90.20.20">
    <property type="match status" value="1"/>
</dbReference>
<dbReference type="GO" id="GO:0006457">
    <property type="term" value="P:protein folding"/>
    <property type="evidence" value="ECO:0007669"/>
    <property type="project" value="InterPro"/>
</dbReference>
<keyword evidence="3" id="KW-0963">Cytoplasm</keyword>
<dbReference type="EMBL" id="DUIH01000021">
    <property type="protein sequence ID" value="HIH70264.1"/>
    <property type="molecule type" value="Genomic_DNA"/>
</dbReference>
<comment type="subunit">
    <text evidence="3">Homodimer.</text>
</comment>
<proteinExistence type="inferred from homology"/>
<dbReference type="InterPro" id="IPR000740">
    <property type="entry name" value="GrpE"/>
</dbReference>
<dbReference type="GO" id="GO:0005737">
    <property type="term" value="C:cytoplasm"/>
    <property type="evidence" value="ECO:0007669"/>
    <property type="project" value="UniProtKB-SubCell"/>
</dbReference>
<feature type="compositionally biased region" description="Basic and acidic residues" evidence="5">
    <location>
        <begin position="9"/>
        <end position="22"/>
    </location>
</feature>
<dbReference type="HAMAP" id="MF_01151">
    <property type="entry name" value="GrpE"/>
    <property type="match status" value="1"/>
</dbReference>